<dbReference type="AlphaFoldDB" id="C4IFP7"/>
<dbReference type="Proteomes" id="UP000003081">
    <property type="component" value="Unassembled WGS sequence"/>
</dbReference>
<proteinExistence type="predicted"/>
<protein>
    <submittedName>
        <fullName evidence="1">Uncharacterized protein</fullName>
    </submittedName>
</protein>
<accession>C4IFP7</accession>
<dbReference type="HOGENOM" id="CLU_3151187_0_0_9"/>
<name>C4IFP7_CLOBU</name>
<dbReference type="EMBL" id="ACOM01000005">
    <property type="protein sequence ID" value="EEP54716.1"/>
    <property type="molecule type" value="Genomic_DNA"/>
</dbReference>
<evidence type="ECO:0000313" key="1">
    <source>
        <dbReference type="EMBL" id="EEP54716.1"/>
    </source>
</evidence>
<organism evidence="1 2">
    <name type="scientific">Clostridium butyricum E4 str. BoNT E BL5262</name>
    <dbReference type="NCBI Taxonomy" id="632245"/>
    <lineage>
        <taxon>Bacteria</taxon>
        <taxon>Bacillati</taxon>
        <taxon>Bacillota</taxon>
        <taxon>Clostridia</taxon>
        <taxon>Eubacteriales</taxon>
        <taxon>Clostridiaceae</taxon>
        <taxon>Clostridium</taxon>
    </lineage>
</organism>
<reference evidence="1 2" key="1">
    <citation type="submission" date="2009-08" db="EMBL/GenBank/DDBJ databases">
        <authorList>
            <person name="Shrivastava S."/>
            <person name="Brinkac L.B."/>
            <person name="Brown J.L."/>
            <person name="Bruce D.B."/>
            <person name="Detter C."/>
            <person name="Green L.D."/>
            <person name="Munk C.A."/>
            <person name="Rogers Y.C."/>
            <person name="Tapia R."/>
            <person name="Sims D.R."/>
            <person name="Smith L.A."/>
            <person name="Smith T.J."/>
            <person name="Sutton G."/>
            <person name="Brettin T."/>
        </authorList>
    </citation>
    <scope>NUCLEOTIDE SEQUENCE [LARGE SCALE GENOMIC DNA]</scope>
    <source>
        <strain evidence="2">E4 str. BoNT E BL5262</strain>
    </source>
</reference>
<evidence type="ECO:0000313" key="2">
    <source>
        <dbReference type="Proteomes" id="UP000003081"/>
    </source>
</evidence>
<gene>
    <name evidence="1" type="ORF">CLP_1751</name>
</gene>
<keyword evidence="2" id="KW-1185">Reference proteome</keyword>
<comment type="caution">
    <text evidence="1">The sequence shown here is derived from an EMBL/GenBank/DDBJ whole genome shotgun (WGS) entry which is preliminary data.</text>
</comment>
<sequence>MNMKNILINKNLKSLQEWTDYSRIIIMKRHGICIIFARKKRVVRWNLI</sequence>